<proteinExistence type="predicted"/>
<sequence>MHNGKINAILQNVDKEISVYLRVRTRPQNNLSELHVVTLKACFYPKSVNSWKVTPPYKHTHKQLLRPDCLVPTSDVLSKTFAAIAPVCHQDFAKSAEV</sequence>
<dbReference type="Proteomes" id="UP001054837">
    <property type="component" value="Unassembled WGS sequence"/>
</dbReference>
<dbReference type="EMBL" id="BPLQ01006044">
    <property type="protein sequence ID" value="GIY19464.1"/>
    <property type="molecule type" value="Genomic_DNA"/>
</dbReference>
<organism evidence="1 2">
    <name type="scientific">Caerostris darwini</name>
    <dbReference type="NCBI Taxonomy" id="1538125"/>
    <lineage>
        <taxon>Eukaryota</taxon>
        <taxon>Metazoa</taxon>
        <taxon>Ecdysozoa</taxon>
        <taxon>Arthropoda</taxon>
        <taxon>Chelicerata</taxon>
        <taxon>Arachnida</taxon>
        <taxon>Araneae</taxon>
        <taxon>Araneomorphae</taxon>
        <taxon>Entelegynae</taxon>
        <taxon>Araneoidea</taxon>
        <taxon>Araneidae</taxon>
        <taxon>Caerostris</taxon>
    </lineage>
</organism>
<accession>A0AAV4RFT4</accession>
<gene>
    <name evidence="1" type="ORF">CDAR_287001</name>
</gene>
<name>A0AAV4RFT4_9ARAC</name>
<evidence type="ECO:0000313" key="1">
    <source>
        <dbReference type="EMBL" id="GIY19464.1"/>
    </source>
</evidence>
<protein>
    <submittedName>
        <fullName evidence="1">Uncharacterized protein</fullName>
    </submittedName>
</protein>
<evidence type="ECO:0000313" key="2">
    <source>
        <dbReference type="Proteomes" id="UP001054837"/>
    </source>
</evidence>
<comment type="caution">
    <text evidence="1">The sequence shown here is derived from an EMBL/GenBank/DDBJ whole genome shotgun (WGS) entry which is preliminary data.</text>
</comment>
<dbReference type="AlphaFoldDB" id="A0AAV4RFT4"/>
<keyword evidence="2" id="KW-1185">Reference proteome</keyword>
<reference evidence="1 2" key="1">
    <citation type="submission" date="2021-06" db="EMBL/GenBank/DDBJ databases">
        <title>Caerostris darwini draft genome.</title>
        <authorList>
            <person name="Kono N."/>
            <person name="Arakawa K."/>
        </authorList>
    </citation>
    <scope>NUCLEOTIDE SEQUENCE [LARGE SCALE GENOMIC DNA]</scope>
</reference>